<comment type="caution">
    <text evidence="2">The sequence shown here is derived from an EMBL/GenBank/DDBJ whole genome shotgun (WGS) entry which is preliminary data.</text>
</comment>
<dbReference type="AlphaFoldDB" id="A0A644Z008"/>
<protein>
    <submittedName>
        <fullName evidence="2">Uncharacterized protein</fullName>
    </submittedName>
</protein>
<organism evidence="2">
    <name type="scientific">bioreactor metagenome</name>
    <dbReference type="NCBI Taxonomy" id="1076179"/>
    <lineage>
        <taxon>unclassified sequences</taxon>
        <taxon>metagenomes</taxon>
        <taxon>ecological metagenomes</taxon>
    </lineage>
</organism>
<keyword evidence="1" id="KW-0812">Transmembrane</keyword>
<evidence type="ECO:0000313" key="2">
    <source>
        <dbReference type="EMBL" id="MPM32073.1"/>
    </source>
</evidence>
<proteinExistence type="predicted"/>
<name>A0A644Z008_9ZZZZ</name>
<sequence length="162" mass="17770">MQGPNFIQIPVVALHDNAVDSPAGDTDLGVPGQHIPHKSRHAGADRQGVCDDDGCFDRAEFFNLNKSRRLAKSVDDMTGSRNLIPKKIAPMGQDSRYTGAGGPLGQGDLAHRNTRYIGDEISLSSFQLRHVKLRVFLCIYAHRSGLQILIICYCITGWAVLQ</sequence>
<keyword evidence="1" id="KW-0472">Membrane</keyword>
<dbReference type="EMBL" id="VSSQ01006258">
    <property type="protein sequence ID" value="MPM32073.1"/>
    <property type="molecule type" value="Genomic_DNA"/>
</dbReference>
<accession>A0A644Z008</accession>
<gene>
    <name evidence="2" type="ORF">SDC9_78632</name>
</gene>
<keyword evidence="1" id="KW-1133">Transmembrane helix</keyword>
<evidence type="ECO:0000256" key="1">
    <source>
        <dbReference type="SAM" id="Phobius"/>
    </source>
</evidence>
<feature type="transmembrane region" description="Helical" evidence="1">
    <location>
        <begin position="135"/>
        <end position="161"/>
    </location>
</feature>
<reference evidence="2" key="1">
    <citation type="submission" date="2019-08" db="EMBL/GenBank/DDBJ databases">
        <authorList>
            <person name="Kucharzyk K."/>
            <person name="Murdoch R.W."/>
            <person name="Higgins S."/>
            <person name="Loffler F."/>
        </authorList>
    </citation>
    <scope>NUCLEOTIDE SEQUENCE</scope>
</reference>